<dbReference type="KEGG" id="laj:A0128_16985"/>
<evidence type="ECO:0000313" key="1">
    <source>
        <dbReference type="EMBL" id="AOP35385.1"/>
    </source>
</evidence>
<dbReference type="AlphaFoldDB" id="A0A1D7V0M4"/>
<dbReference type="Gene3D" id="2.120.10.30">
    <property type="entry name" value="TolB, C-terminal domain"/>
    <property type="match status" value="1"/>
</dbReference>
<organism evidence="1 2">
    <name type="scientific">Leptospira tipperaryensis</name>
    <dbReference type="NCBI Taxonomy" id="2564040"/>
    <lineage>
        <taxon>Bacteria</taxon>
        <taxon>Pseudomonadati</taxon>
        <taxon>Spirochaetota</taxon>
        <taxon>Spirochaetia</taxon>
        <taxon>Leptospirales</taxon>
        <taxon>Leptospiraceae</taxon>
        <taxon>Leptospira</taxon>
    </lineage>
</organism>
<sequence>MKSYLTIPILWILLHSCIPGKEMNSGNPRTSEYWLNQFLAGIHPILFRENTGTIEWMILEGKVAATSRGKDIALDPFQNVILAGETDGALFNGAVFGTQDLIIAKYNSQSGRAWARQLGASGALLTVVGIATDPLGNAYIAGYTNAAFSGPMLSGQDLFVIKVSLDGTPIWSKQVGPTGGSYFLNPTDICVDSLGNSYVVGDTNGPFGGPVAISGTMFVVRFDSSGNQSWATQLSVTGANTTASGLACDSTSGTAFVAGWGGANYSTLTAPGIGGNDLFVFKYDSSGNRQFFTHIGQASVEILTGPITLDRSGNIFVGASSNADFGFGNPGTTYAGTIFKYDQSGTQQWIRQFGLNNGTAITTPTSLVTDLANNVFFTGYTDGNLVTGTGASIGNNDLFFTKYNGQGEQQWLRQIGTAGATLIGNGIVTDPEGALYGTGSATGTINGISINGTQDLFLVKYR</sequence>
<keyword evidence="2" id="KW-1185">Reference proteome</keyword>
<dbReference type="Proteomes" id="UP000094197">
    <property type="component" value="Chromosome 1"/>
</dbReference>
<dbReference type="InterPro" id="IPR052918">
    <property type="entry name" value="Motility_Chemotaxis_Reg"/>
</dbReference>
<reference evidence="1 2" key="1">
    <citation type="submission" date="2016-04" db="EMBL/GenBank/DDBJ databases">
        <title>Complete genome seqeunce of Leptospira alstonii serovar Room22.</title>
        <authorList>
            <person name="Nally J.E."/>
            <person name="Bayles D.O."/>
            <person name="Hurley D."/>
            <person name="Fanning S."/>
            <person name="McMahon B.J."/>
            <person name="Arent Z."/>
        </authorList>
    </citation>
    <scope>NUCLEOTIDE SEQUENCE [LARGE SCALE GENOMIC DNA]</scope>
    <source>
        <strain evidence="1 2">GWTS #1</strain>
    </source>
</reference>
<protein>
    <recommendedName>
        <fullName evidence="3">Beta-propeller repeat protein</fullName>
    </recommendedName>
</protein>
<gene>
    <name evidence="1" type="ORF">A0128_16985</name>
</gene>
<accession>A0A1D7V0M4</accession>
<dbReference type="InterPro" id="IPR010620">
    <property type="entry name" value="SBBP_repeat"/>
</dbReference>
<dbReference type="NCBIfam" id="NF047494">
    <property type="entry name" value="Lepto_SBBP_lipo"/>
    <property type="match status" value="1"/>
</dbReference>
<dbReference type="OrthoDB" id="344059at2"/>
<dbReference type="EMBL" id="CP015217">
    <property type="protein sequence ID" value="AOP35385.1"/>
    <property type="molecule type" value="Genomic_DNA"/>
</dbReference>
<evidence type="ECO:0008006" key="3">
    <source>
        <dbReference type="Google" id="ProtNLM"/>
    </source>
</evidence>
<dbReference type="PANTHER" id="PTHR35580:SF1">
    <property type="entry name" value="PHYTASE-LIKE DOMAIN-CONTAINING PROTEIN"/>
    <property type="match status" value="1"/>
</dbReference>
<evidence type="ECO:0000313" key="2">
    <source>
        <dbReference type="Proteomes" id="UP000094197"/>
    </source>
</evidence>
<dbReference type="InterPro" id="IPR011042">
    <property type="entry name" value="6-blade_b-propeller_TolB-like"/>
</dbReference>
<dbReference type="Pfam" id="PF06739">
    <property type="entry name" value="SBBP"/>
    <property type="match status" value="4"/>
</dbReference>
<dbReference type="SUPFAM" id="SSF101898">
    <property type="entry name" value="NHL repeat"/>
    <property type="match status" value="1"/>
</dbReference>
<dbReference type="PANTHER" id="PTHR35580">
    <property type="entry name" value="CELL SURFACE GLYCOPROTEIN (S-LAYER PROTEIN)-LIKE PROTEIN"/>
    <property type="match status" value="1"/>
</dbReference>
<name>A0A1D7V0M4_9LEPT</name>
<proteinExistence type="predicted"/>
<dbReference type="RefSeq" id="WP_069608588.1">
    <property type="nucleotide sequence ID" value="NZ_CP015217.1"/>
</dbReference>